<dbReference type="InterPro" id="IPR036885">
    <property type="entry name" value="SWIB_MDM2_dom_sf"/>
</dbReference>
<dbReference type="SUPFAM" id="SSF47592">
    <property type="entry name" value="SWIB/MDM2 domain"/>
    <property type="match status" value="1"/>
</dbReference>
<dbReference type="AlphaFoldDB" id="K8EIN7"/>
<reference evidence="3 4" key="1">
    <citation type="submission" date="2011-10" db="EMBL/GenBank/DDBJ databases">
        <authorList>
            <person name="Genoscope - CEA"/>
        </authorList>
    </citation>
    <scope>NUCLEOTIDE SEQUENCE [LARGE SCALE GENOMIC DNA]</scope>
    <source>
        <strain evidence="3 4">RCC 1105</strain>
    </source>
</reference>
<feature type="region of interest" description="Disordered" evidence="1">
    <location>
        <begin position="171"/>
        <end position="192"/>
    </location>
</feature>
<feature type="region of interest" description="Disordered" evidence="1">
    <location>
        <begin position="40"/>
        <end position="67"/>
    </location>
</feature>
<evidence type="ECO:0000259" key="2">
    <source>
        <dbReference type="Pfam" id="PF02201"/>
    </source>
</evidence>
<dbReference type="InterPro" id="IPR003121">
    <property type="entry name" value="SWIB_MDM2_domain"/>
</dbReference>
<feature type="compositionally biased region" description="Low complexity" evidence="1">
    <location>
        <begin position="40"/>
        <end position="53"/>
    </location>
</feature>
<dbReference type="EMBL" id="FO082271">
    <property type="protein sequence ID" value="CCO17864.1"/>
    <property type="molecule type" value="Genomic_DNA"/>
</dbReference>
<dbReference type="STRING" id="41875.K8EIN7"/>
<dbReference type="Gene3D" id="1.10.245.10">
    <property type="entry name" value="SWIB/MDM2 domain"/>
    <property type="match status" value="1"/>
</dbReference>
<evidence type="ECO:0000313" key="4">
    <source>
        <dbReference type="Proteomes" id="UP000198341"/>
    </source>
</evidence>
<dbReference type="eggNOG" id="KOG2570">
    <property type="taxonomic scope" value="Eukaryota"/>
</dbReference>
<dbReference type="Pfam" id="PF02201">
    <property type="entry name" value="SWIB"/>
    <property type="match status" value="1"/>
</dbReference>
<organism evidence="3 4">
    <name type="scientific">Bathycoccus prasinos</name>
    <dbReference type="NCBI Taxonomy" id="41875"/>
    <lineage>
        <taxon>Eukaryota</taxon>
        <taxon>Viridiplantae</taxon>
        <taxon>Chlorophyta</taxon>
        <taxon>Mamiellophyceae</taxon>
        <taxon>Mamiellales</taxon>
        <taxon>Bathycoccaceae</taxon>
        <taxon>Bathycoccus</taxon>
    </lineage>
</organism>
<dbReference type="Proteomes" id="UP000198341">
    <property type="component" value="Chromosome 8"/>
</dbReference>
<feature type="domain" description="DM2" evidence="2">
    <location>
        <begin position="294"/>
        <end position="349"/>
    </location>
</feature>
<keyword evidence="4" id="KW-1185">Reference proteome</keyword>
<name>K8EIN7_9CHLO</name>
<dbReference type="GeneID" id="19014228"/>
<protein>
    <submittedName>
        <fullName evidence="3">SWI/SNF transcription activation complex subunit (ISS)</fullName>
    </submittedName>
</protein>
<evidence type="ECO:0000313" key="3">
    <source>
        <dbReference type="EMBL" id="CCO17864.1"/>
    </source>
</evidence>
<dbReference type="KEGG" id="bpg:Bathy08g02490"/>
<accession>K8EIN7</accession>
<dbReference type="PANTHER" id="PTHR13844">
    <property type="entry name" value="SWI/SNF-RELATED MATRIX-ASSOCIATED ACTIN-DEPENDENT REGULATOR OF CHROMATIN SUBFAMILY D"/>
    <property type="match status" value="1"/>
</dbReference>
<proteinExistence type="predicted"/>
<dbReference type="OrthoDB" id="10263741at2759"/>
<gene>
    <name evidence="3" type="ORF">Bathy08g02490</name>
</gene>
<evidence type="ECO:0000256" key="1">
    <source>
        <dbReference type="SAM" id="MobiDB-lite"/>
    </source>
</evidence>
<dbReference type="RefSeq" id="XP_007511743.1">
    <property type="nucleotide sequence ID" value="XM_007511681.1"/>
</dbReference>
<sequence length="506" mass="56277">MPSAPLTKAKQRAARLLQQQQHAYEQNVFNSYRRNGVAVSSSSGGGNATTNTGFAPSGGGKAHAHFPPTVRKSSVANVSVDIERNVECVLSRKRAEMIESSGMHEKQRRVLRVYLFNTHNNDQVNNTNEGEENSLQATGKTKKVLKFTFGKKKDDGVGVVPGGIAATTAAVAEKKSNEAPPPPPPPRSFNCDGTEKKWTFHVQGRVVNERDAEVDAREVLSSGGGGGGLKFSHFIERMKIDVYDEQQNGKLVKSVAWERKECGVPKDGFTITVPGAKDSMRVRCEIHLRNDPPKFQLSGMLADVVGKEEESAGRVVYALWSRCKALELVSEKDQSMVELDETFLELCEKNPLFKEKKVGDVVPFRSVCIACTSRTHMPKISEPLVFEYKVRPYGPSPAHCDCYDVNVETLPPAAVGQNSAVTKYSAATNEPEELEQRIFQDSNFIDFARKRRAYLLSFSQDPQAFIDNCLMEYSEMFQGVPRRREAWSKEWTSDAAMRVLEKQRSS</sequence>